<dbReference type="EMBL" id="JAPQKS010000007">
    <property type="protein sequence ID" value="KAJ5219558.1"/>
    <property type="molecule type" value="Genomic_DNA"/>
</dbReference>
<feature type="domain" description="FAD-binding" evidence="8">
    <location>
        <begin position="32"/>
        <end position="359"/>
    </location>
</feature>
<evidence type="ECO:0000256" key="6">
    <source>
        <dbReference type="SAM" id="MobiDB-lite"/>
    </source>
</evidence>
<keyword evidence="7" id="KW-1133">Transmembrane helix</keyword>
<evidence type="ECO:0000256" key="4">
    <source>
        <dbReference type="ARBA" id="ARBA00023002"/>
    </source>
</evidence>
<dbReference type="AlphaFoldDB" id="A0A9W9TED2"/>
<keyword evidence="10" id="KW-1185">Reference proteome</keyword>
<evidence type="ECO:0000256" key="5">
    <source>
        <dbReference type="ARBA" id="ARBA00023033"/>
    </source>
</evidence>
<protein>
    <recommendedName>
        <fullName evidence="8">FAD-binding domain-containing protein</fullName>
    </recommendedName>
</protein>
<sequence length="442" mass="48729">MVISYRGYRDDPRLKTRSSPEPASNGTWISLNIAVVGAGICGLVAAVALARQNHTITIYEQSDELSEVETGIQIPPNSARLLLKLGLGPYLQNYVTEPQQMSMRRWKSGNVIGYTRMGTELRKQFEAPYWVVHRGDYHKALHDLAVDLGVTIKLGSKVVSYDSAAPSISLEDGQIISADLVIAADGVLSKARKIVLGDADRPPHLTGFAAYHAVVDMDRMREDPEISWLLEKPSLNLWVGDNRHVMSYPLSSDKTFNMVLSHPDNSDGTECGDNSEKHLPDMQEEFAGWDPVLMKIIGLIDSTIKRPLYSGSLTSRLVRGKLIILGDAAHSMLPYMSQGTAMDVEDSVALAQSLSRITAKSQIPLALSIFETVRVERAVQVQEASLLNGKIWHFPDGPVQKARDLAMMPEVKGQSFSHSPNQWSDPTTQMWSYGKGNKSGMV</sequence>
<feature type="region of interest" description="Disordered" evidence="6">
    <location>
        <begin position="414"/>
        <end position="442"/>
    </location>
</feature>
<evidence type="ECO:0000313" key="10">
    <source>
        <dbReference type="Proteomes" id="UP001150941"/>
    </source>
</evidence>
<evidence type="ECO:0000256" key="3">
    <source>
        <dbReference type="ARBA" id="ARBA00022827"/>
    </source>
</evidence>
<evidence type="ECO:0000313" key="9">
    <source>
        <dbReference type="EMBL" id="KAJ5219558.1"/>
    </source>
</evidence>
<evidence type="ECO:0000256" key="2">
    <source>
        <dbReference type="ARBA" id="ARBA00022630"/>
    </source>
</evidence>
<dbReference type="InterPro" id="IPR002938">
    <property type="entry name" value="FAD-bd"/>
</dbReference>
<name>A0A9W9TED2_9EURO</name>
<dbReference type="PRINTS" id="PR00420">
    <property type="entry name" value="RNGMNOXGNASE"/>
</dbReference>
<keyword evidence="2" id="KW-0285">Flavoprotein</keyword>
<keyword evidence="7" id="KW-0812">Transmembrane</keyword>
<dbReference type="InterPro" id="IPR050493">
    <property type="entry name" value="FAD-dep_Monooxygenase_BioMet"/>
</dbReference>
<comment type="caution">
    <text evidence="9">The sequence shown here is derived from an EMBL/GenBank/DDBJ whole genome shotgun (WGS) entry which is preliminary data.</text>
</comment>
<dbReference type="OrthoDB" id="420606at2759"/>
<reference evidence="9" key="2">
    <citation type="journal article" date="2023" name="IMA Fungus">
        <title>Comparative genomic study of the Penicillium genus elucidates a diverse pangenome and 15 lateral gene transfer events.</title>
        <authorList>
            <person name="Petersen C."/>
            <person name="Sorensen T."/>
            <person name="Nielsen M.R."/>
            <person name="Sondergaard T.E."/>
            <person name="Sorensen J.L."/>
            <person name="Fitzpatrick D.A."/>
            <person name="Frisvad J.C."/>
            <person name="Nielsen K.L."/>
        </authorList>
    </citation>
    <scope>NUCLEOTIDE SEQUENCE</scope>
    <source>
        <strain evidence="9">IBT 19713</strain>
    </source>
</reference>
<dbReference type="RefSeq" id="XP_058326388.1">
    <property type="nucleotide sequence ID" value="XM_058478058.1"/>
</dbReference>
<dbReference type="PANTHER" id="PTHR13789:SF306">
    <property type="entry name" value="HYDROXYLASE, PUTATIVE-RELATED"/>
    <property type="match status" value="1"/>
</dbReference>
<feature type="transmembrane region" description="Helical" evidence="7">
    <location>
        <begin position="28"/>
        <end position="50"/>
    </location>
</feature>
<dbReference type="InterPro" id="IPR036188">
    <property type="entry name" value="FAD/NAD-bd_sf"/>
</dbReference>
<evidence type="ECO:0000256" key="1">
    <source>
        <dbReference type="ARBA" id="ARBA00007992"/>
    </source>
</evidence>
<dbReference type="PANTHER" id="PTHR13789">
    <property type="entry name" value="MONOOXYGENASE"/>
    <property type="match status" value="1"/>
</dbReference>
<keyword evidence="7" id="KW-0472">Membrane</keyword>
<keyword evidence="4" id="KW-0560">Oxidoreductase</keyword>
<reference evidence="9" key="1">
    <citation type="submission" date="2022-11" db="EMBL/GenBank/DDBJ databases">
        <authorList>
            <person name="Petersen C."/>
        </authorList>
    </citation>
    <scope>NUCLEOTIDE SEQUENCE</scope>
    <source>
        <strain evidence="9">IBT 19713</strain>
    </source>
</reference>
<dbReference type="Proteomes" id="UP001150941">
    <property type="component" value="Unassembled WGS sequence"/>
</dbReference>
<keyword evidence="3" id="KW-0274">FAD</keyword>
<keyword evidence="5" id="KW-0503">Monooxygenase</keyword>
<dbReference type="GO" id="GO:0004497">
    <property type="term" value="F:monooxygenase activity"/>
    <property type="evidence" value="ECO:0007669"/>
    <property type="project" value="UniProtKB-KW"/>
</dbReference>
<feature type="region of interest" description="Disordered" evidence="6">
    <location>
        <begin position="1"/>
        <end position="23"/>
    </location>
</feature>
<accession>A0A9W9TED2</accession>
<gene>
    <name evidence="9" type="ORF">N7468_008762</name>
</gene>
<dbReference type="GeneID" id="83205361"/>
<proteinExistence type="inferred from homology"/>
<dbReference type="Gene3D" id="3.50.50.60">
    <property type="entry name" value="FAD/NAD(P)-binding domain"/>
    <property type="match status" value="1"/>
</dbReference>
<comment type="similarity">
    <text evidence="1">Belongs to the paxM FAD-dependent monooxygenase family.</text>
</comment>
<dbReference type="SUPFAM" id="SSF54373">
    <property type="entry name" value="FAD-linked reductases, C-terminal domain"/>
    <property type="match status" value="1"/>
</dbReference>
<feature type="compositionally biased region" description="Polar residues" evidence="6">
    <location>
        <begin position="414"/>
        <end position="431"/>
    </location>
</feature>
<organism evidence="9 10">
    <name type="scientific">Penicillium chermesinum</name>
    <dbReference type="NCBI Taxonomy" id="63820"/>
    <lineage>
        <taxon>Eukaryota</taxon>
        <taxon>Fungi</taxon>
        <taxon>Dikarya</taxon>
        <taxon>Ascomycota</taxon>
        <taxon>Pezizomycotina</taxon>
        <taxon>Eurotiomycetes</taxon>
        <taxon>Eurotiomycetidae</taxon>
        <taxon>Eurotiales</taxon>
        <taxon>Aspergillaceae</taxon>
        <taxon>Penicillium</taxon>
    </lineage>
</organism>
<dbReference type="SUPFAM" id="SSF51905">
    <property type="entry name" value="FAD/NAD(P)-binding domain"/>
    <property type="match status" value="1"/>
</dbReference>
<dbReference type="Pfam" id="PF01494">
    <property type="entry name" value="FAD_binding_3"/>
    <property type="match status" value="1"/>
</dbReference>
<evidence type="ECO:0000259" key="8">
    <source>
        <dbReference type="Pfam" id="PF01494"/>
    </source>
</evidence>
<evidence type="ECO:0000256" key="7">
    <source>
        <dbReference type="SAM" id="Phobius"/>
    </source>
</evidence>
<dbReference type="GO" id="GO:0071949">
    <property type="term" value="F:FAD binding"/>
    <property type="evidence" value="ECO:0007669"/>
    <property type="project" value="InterPro"/>
</dbReference>